<evidence type="ECO:0000313" key="2">
    <source>
        <dbReference type="Proteomes" id="UP000518266"/>
    </source>
</evidence>
<name>A0A7J5Y2S2_DISMA</name>
<accession>A0A7J5Y2S2</accession>
<organism evidence="1 2">
    <name type="scientific">Dissostichus mawsoni</name>
    <name type="common">Antarctic cod</name>
    <dbReference type="NCBI Taxonomy" id="36200"/>
    <lineage>
        <taxon>Eukaryota</taxon>
        <taxon>Metazoa</taxon>
        <taxon>Chordata</taxon>
        <taxon>Craniata</taxon>
        <taxon>Vertebrata</taxon>
        <taxon>Euteleostomi</taxon>
        <taxon>Actinopterygii</taxon>
        <taxon>Neopterygii</taxon>
        <taxon>Teleostei</taxon>
        <taxon>Neoteleostei</taxon>
        <taxon>Acanthomorphata</taxon>
        <taxon>Eupercaria</taxon>
        <taxon>Perciformes</taxon>
        <taxon>Notothenioidei</taxon>
        <taxon>Nototheniidae</taxon>
        <taxon>Dissostichus</taxon>
    </lineage>
</organism>
<dbReference type="EMBL" id="JAAKFY010000018">
    <property type="protein sequence ID" value="KAF3843079.1"/>
    <property type="molecule type" value="Genomic_DNA"/>
</dbReference>
<proteinExistence type="predicted"/>
<sequence>MVTPAPLSSLRRCSISARYCTLEGAQRIVELAAQRCSLSRDVLLVLAASVELQLLLVGMPRLLQGDQGSGQQLLLIPLTLLGHHPQLSLGQALPVPHTLMLHLEEPHAQRRKYLLFNFFPVGLIRGEILTLCFTQSEAQVVLELKNRLHRSCVGSMELNALLVTSVCVLVQTGGMPAPEQSPVTEEGLLLTIRDSSTGRNMEPDNTANNILASVKEQAQTTCASLTS</sequence>
<gene>
    <name evidence="1" type="ORF">F7725_001928</name>
</gene>
<dbReference type="OrthoDB" id="9805541at2759"/>
<evidence type="ECO:0000313" key="1">
    <source>
        <dbReference type="EMBL" id="KAF3843079.1"/>
    </source>
</evidence>
<keyword evidence="2" id="KW-1185">Reference proteome</keyword>
<protein>
    <submittedName>
        <fullName evidence="1">Uncharacterized protein</fullName>
    </submittedName>
</protein>
<reference evidence="1 2" key="1">
    <citation type="submission" date="2020-03" db="EMBL/GenBank/DDBJ databases">
        <title>Dissostichus mawsoni Genome sequencing and assembly.</title>
        <authorList>
            <person name="Park H."/>
        </authorList>
    </citation>
    <scope>NUCLEOTIDE SEQUENCE [LARGE SCALE GENOMIC DNA]</scope>
    <source>
        <strain evidence="1">DM0001</strain>
        <tissue evidence="1">Muscle</tissue>
    </source>
</reference>
<dbReference type="Proteomes" id="UP000518266">
    <property type="component" value="Unassembled WGS sequence"/>
</dbReference>
<comment type="caution">
    <text evidence="1">The sequence shown here is derived from an EMBL/GenBank/DDBJ whole genome shotgun (WGS) entry which is preliminary data.</text>
</comment>
<dbReference type="AlphaFoldDB" id="A0A7J5Y2S2"/>